<reference evidence="4" key="1">
    <citation type="submission" date="2017-04" db="EMBL/GenBank/DDBJ databases">
        <authorList>
            <person name="Varghese N."/>
            <person name="Submissions S."/>
        </authorList>
    </citation>
    <scope>NUCLEOTIDE SEQUENCE [LARGE SCALE GENOMIC DNA]</scope>
    <source>
        <strain evidence="4">VKM Ac-2510</strain>
    </source>
</reference>
<evidence type="ECO:0000256" key="1">
    <source>
        <dbReference type="SAM" id="MobiDB-lite"/>
    </source>
</evidence>
<evidence type="ECO:0000313" key="4">
    <source>
        <dbReference type="Proteomes" id="UP000193244"/>
    </source>
</evidence>
<dbReference type="Proteomes" id="UP000193244">
    <property type="component" value="Unassembled WGS sequence"/>
</dbReference>
<keyword evidence="2" id="KW-1133">Transmembrane helix</keyword>
<keyword evidence="2" id="KW-0812">Transmembrane</keyword>
<keyword evidence="2" id="KW-0472">Membrane</keyword>
<proteinExistence type="predicted"/>
<keyword evidence="4" id="KW-1185">Reference proteome</keyword>
<name>A0A1X7I8F4_9MICO</name>
<protein>
    <submittedName>
        <fullName evidence="3">Uncharacterized protein</fullName>
    </submittedName>
</protein>
<evidence type="ECO:0000313" key="3">
    <source>
        <dbReference type="EMBL" id="SMG10831.1"/>
    </source>
</evidence>
<dbReference type="EMBL" id="FXAY01000001">
    <property type="protein sequence ID" value="SMG10831.1"/>
    <property type="molecule type" value="Genomic_DNA"/>
</dbReference>
<dbReference type="STRING" id="150121.SAMN06296010_0251"/>
<sequence length="351" mass="36131">MRTEPPAGDDFERMIVRITENVLLTAGSQLPAPVPAPKPRFRFGALSIVVLVVLGLGAAGGALAIGLGNSPWGAVEPTTSITPTPTRTPQPTPTVTTPAVPTTPTVVIGDASFSAPSWGNGISVDLSGFAPNTDFALTIDSRYPGESKTPGGYFSEFSTPLAVTTDDVGAASVTWIPDSFPQMFTGSGESGNLLNSYVRVDTAAGPQLDPAGSGYIDPLALSSPLSLNYLPRDEVSVEAQSCIEPEQLVGDQAGLSVTLTGLVPGEIIYLSSFQTGGPVSYSFQSAGSSTADETGSAVIRMTGNSAMYPVSTSAMIAPGEWRVYWAGGYRVTSSSPDDPADFIPLTIGGCG</sequence>
<gene>
    <name evidence="3" type="ORF">SAMN06296010_0251</name>
</gene>
<dbReference type="AlphaFoldDB" id="A0A1X7I8F4"/>
<feature type="region of interest" description="Disordered" evidence="1">
    <location>
        <begin position="81"/>
        <end position="102"/>
    </location>
</feature>
<feature type="transmembrane region" description="Helical" evidence="2">
    <location>
        <begin position="43"/>
        <end position="67"/>
    </location>
</feature>
<evidence type="ECO:0000256" key="2">
    <source>
        <dbReference type="SAM" id="Phobius"/>
    </source>
</evidence>
<accession>A0A1X7I8F4</accession>
<organism evidence="3 4">
    <name type="scientific">Agreia pratensis</name>
    <dbReference type="NCBI Taxonomy" id="150121"/>
    <lineage>
        <taxon>Bacteria</taxon>
        <taxon>Bacillati</taxon>
        <taxon>Actinomycetota</taxon>
        <taxon>Actinomycetes</taxon>
        <taxon>Micrococcales</taxon>
        <taxon>Microbacteriaceae</taxon>
        <taxon>Agreia</taxon>
    </lineage>
</organism>
<feature type="compositionally biased region" description="Low complexity" evidence="1">
    <location>
        <begin position="93"/>
        <end position="102"/>
    </location>
</feature>